<evidence type="ECO:0000313" key="3">
    <source>
        <dbReference type="Proteomes" id="UP000034601"/>
    </source>
</evidence>
<protein>
    <recommendedName>
        <fullName evidence="4">Type II secretion system protein</fullName>
    </recommendedName>
</protein>
<dbReference type="AlphaFoldDB" id="A0A0G0TZC0"/>
<dbReference type="InterPro" id="IPR045584">
    <property type="entry name" value="Pilin-like"/>
</dbReference>
<dbReference type="InterPro" id="IPR012902">
    <property type="entry name" value="N_methyl_site"/>
</dbReference>
<dbReference type="SUPFAM" id="SSF54523">
    <property type="entry name" value="Pili subunits"/>
    <property type="match status" value="1"/>
</dbReference>
<evidence type="ECO:0000256" key="1">
    <source>
        <dbReference type="SAM" id="Phobius"/>
    </source>
</evidence>
<keyword evidence="1" id="KW-0472">Membrane</keyword>
<dbReference type="EMBL" id="LCAB01000017">
    <property type="protein sequence ID" value="KKR82173.1"/>
    <property type="molecule type" value="Genomic_DNA"/>
</dbReference>
<reference evidence="2 3" key="1">
    <citation type="journal article" date="2015" name="Nature">
        <title>rRNA introns, odd ribosomes, and small enigmatic genomes across a large radiation of phyla.</title>
        <authorList>
            <person name="Brown C.T."/>
            <person name="Hug L.A."/>
            <person name="Thomas B.C."/>
            <person name="Sharon I."/>
            <person name="Castelle C.J."/>
            <person name="Singh A."/>
            <person name="Wilkins M.J."/>
            <person name="Williams K.H."/>
            <person name="Banfield J.F."/>
        </authorList>
    </citation>
    <scope>NUCLEOTIDE SEQUENCE [LARGE SCALE GENOMIC DNA]</scope>
</reference>
<keyword evidence="1" id="KW-1133">Transmembrane helix</keyword>
<dbReference type="Pfam" id="PF07963">
    <property type="entry name" value="N_methyl"/>
    <property type="match status" value="1"/>
</dbReference>
<dbReference type="Proteomes" id="UP000034601">
    <property type="component" value="Unassembled WGS sequence"/>
</dbReference>
<gene>
    <name evidence="2" type="ORF">UU29_C0017G0009</name>
</gene>
<evidence type="ECO:0008006" key="4">
    <source>
        <dbReference type="Google" id="ProtNLM"/>
    </source>
</evidence>
<comment type="caution">
    <text evidence="2">The sequence shown here is derived from an EMBL/GenBank/DDBJ whole genome shotgun (WGS) entry which is preliminary data.</text>
</comment>
<sequence>MRTAQGFTLIELILYVAIMAIVSTALIPFAWNIIGTGVKSAAEQEVFSQARVVSERIKYEIRNATGINNVTSSSISLAKSEASLNPTVIDFLAGKIRISQGGGGAVNLNSSDTNMTSLTFTNYTSADNKTKHIQFIFTMEDNYTGLRQEYNVPPITVEGSVEIRSN</sequence>
<keyword evidence="1" id="KW-0812">Transmembrane</keyword>
<evidence type="ECO:0000313" key="2">
    <source>
        <dbReference type="EMBL" id="KKR82173.1"/>
    </source>
</evidence>
<organism evidence="2 3">
    <name type="scientific">Candidatus Daviesbacteria bacterium GW2011_GWA2_40_9</name>
    <dbReference type="NCBI Taxonomy" id="1618424"/>
    <lineage>
        <taxon>Bacteria</taxon>
        <taxon>Candidatus Daviesiibacteriota</taxon>
    </lineage>
</organism>
<proteinExistence type="predicted"/>
<dbReference type="NCBIfam" id="TIGR02532">
    <property type="entry name" value="IV_pilin_GFxxxE"/>
    <property type="match status" value="1"/>
</dbReference>
<name>A0A0G0TZC0_9BACT</name>
<dbReference type="Gene3D" id="3.30.700.10">
    <property type="entry name" value="Glycoprotein, Type 4 Pilin"/>
    <property type="match status" value="1"/>
</dbReference>
<feature type="transmembrane region" description="Helical" evidence="1">
    <location>
        <begin position="12"/>
        <end position="31"/>
    </location>
</feature>
<accession>A0A0G0TZC0</accession>